<dbReference type="PANTHER" id="PTHR39166">
    <property type="entry name" value="BLL1166 PROTEIN"/>
    <property type="match status" value="1"/>
</dbReference>
<dbReference type="InterPro" id="IPR009267">
    <property type="entry name" value="NTP_transf_6"/>
</dbReference>
<sequence>MSDEAFIKKILRTTPELWEILTLIRRLQLKQGYLAAGSIRNAVWQTLSQQSVTLISDVDVVFFDPDRPVSDDLVLFNQLTTWAPQYQWQVKNEVYMAHYDFDDGPEFRSVADAIGQFVEVPTCIGARLMADDEIDLIAPHGTRELLQLQCRPIPFYRQDARHLAVYQQRMRRKQWQRLWPNLKVDDY</sequence>
<organism evidence="1 2">
    <name type="scientific">Lactiplantibacillus brownii</name>
    <dbReference type="NCBI Taxonomy" id="3069269"/>
    <lineage>
        <taxon>Bacteria</taxon>
        <taxon>Bacillati</taxon>
        <taxon>Bacillota</taxon>
        <taxon>Bacilli</taxon>
        <taxon>Lactobacillales</taxon>
        <taxon>Lactobacillaceae</taxon>
        <taxon>Lactiplantibacillus</taxon>
    </lineage>
</organism>
<dbReference type="PANTHER" id="PTHR39166:SF1">
    <property type="entry name" value="BLL1166 PROTEIN"/>
    <property type="match status" value="1"/>
</dbReference>
<name>A0ABU1A8Y6_9LACO</name>
<evidence type="ECO:0000313" key="2">
    <source>
        <dbReference type="Proteomes" id="UP001227831"/>
    </source>
</evidence>
<dbReference type="RefSeq" id="WP_308703085.1">
    <property type="nucleotide sequence ID" value="NZ_AP027463.1"/>
</dbReference>
<comment type="caution">
    <text evidence="1">The sequence shown here is derived from an EMBL/GenBank/DDBJ whole genome shotgun (WGS) entry which is preliminary data.</text>
</comment>
<accession>A0ABU1A8Y6</accession>
<evidence type="ECO:0000313" key="1">
    <source>
        <dbReference type="EMBL" id="MDQ7937333.1"/>
    </source>
</evidence>
<dbReference type="EMBL" id="JAVCWF010000001">
    <property type="protein sequence ID" value="MDQ7937333.1"/>
    <property type="molecule type" value="Genomic_DNA"/>
</dbReference>
<dbReference type="Proteomes" id="UP001227831">
    <property type="component" value="Unassembled WGS sequence"/>
</dbReference>
<keyword evidence="2" id="KW-1185">Reference proteome</keyword>
<gene>
    <name evidence="1" type="ORF">RA086_06795</name>
</gene>
<dbReference type="Pfam" id="PF06042">
    <property type="entry name" value="NTP_transf_6"/>
    <property type="match status" value="1"/>
</dbReference>
<protein>
    <submittedName>
        <fullName evidence="1">Nucleotidyltransferase family protein</fullName>
    </submittedName>
</protein>
<proteinExistence type="predicted"/>
<reference evidence="1 2" key="1">
    <citation type="journal article" date="2023" name="Int. J. Syst. Evol. Microbiol.">
        <title>Lactiplantibacillus brownii sp. nov., a novel psychrotolerant species isolated from sauerkraut.</title>
        <authorList>
            <person name="Heng Y.C."/>
            <person name="Silvaraju S."/>
            <person name="Lee J.K.Y."/>
            <person name="Kittelmann S."/>
        </authorList>
    </citation>
    <scope>NUCLEOTIDE SEQUENCE [LARGE SCALE GENOMIC DNA]</scope>
    <source>
        <strain evidence="1 2">WILCCON 0030</strain>
    </source>
</reference>